<reference evidence="3" key="1">
    <citation type="journal article" date="2014" name="Genome Announc.">
        <title>Draft genome sequence of Colletotrichum sublineola, a destructive pathogen of cultivated sorghum.</title>
        <authorList>
            <person name="Baroncelli R."/>
            <person name="Sanz-Martin J.M."/>
            <person name="Rech G.E."/>
            <person name="Sukno S.A."/>
            <person name="Thon M.R."/>
        </authorList>
    </citation>
    <scope>NUCLEOTIDE SEQUENCE [LARGE SCALE GENOMIC DNA]</scope>
    <source>
        <strain evidence="3">TX430BB</strain>
    </source>
</reference>
<dbReference type="STRING" id="1173701.A0A066XC53"/>
<dbReference type="EMBL" id="JMSE01001245">
    <property type="protein sequence ID" value="KDN63341.1"/>
    <property type="molecule type" value="Genomic_DNA"/>
</dbReference>
<proteinExistence type="predicted"/>
<dbReference type="OMA" id="RCHEEIC"/>
<name>A0A066XC53_COLSU</name>
<protein>
    <submittedName>
        <fullName evidence="2">Uncharacterized protein</fullName>
    </submittedName>
</protein>
<keyword evidence="1" id="KW-0812">Transmembrane</keyword>
<organism evidence="2 3">
    <name type="scientific">Colletotrichum sublineola</name>
    <name type="common">Sorghum anthracnose fungus</name>
    <dbReference type="NCBI Taxonomy" id="1173701"/>
    <lineage>
        <taxon>Eukaryota</taxon>
        <taxon>Fungi</taxon>
        <taxon>Dikarya</taxon>
        <taxon>Ascomycota</taxon>
        <taxon>Pezizomycotina</taxon>
        <taxon>Sordariomycetes</taxon>
        <taxon>Hypocreomycetidae</taxon>
        <taxon>Glomerellales</taxon>
        <taxon>Glomerellaceae</taxon>
        <taxon>Colletotrichum</taxon>
        <taxon>Colletotrichum graminicola species complex</taxon>
    </lineage>
</organism>
<keyword evidence="3" id="KW-1185">Reference proteome</keyword>
<dbReference type="AlphaFoldDB" id="A0A066XC53"/>
<dbReference type="HOGENOM" id="CLU_017396_0_0_1"/>
<feature type="transmembrane region" description="Helical" evidence="1">
    <location>
        <begin position="347"/>
        <end position="367"/>
    </location>
</feature>
<keyword evidence="1" id="KW-0472">Membrane</keyword>
<dbReference type="OrthoDB" id="5086500at2759"/>
<evidence type="ECO:0000313" key="2">
    <source>
        <dbReference type="EMBL" id="KDN63341.1"/>
    </source>
</evidence>
<evidence type="ECO:0000313" key="3">
    <source>
        <dbReference type="Proteomes" id="UP000027238"/>
    </source>
</evidence>
<gene>
    <name evidence="2" type="ORF">CSUB01_10158</name>
</gene>
<evidence type="ECO:0000256" key="1">
    <source>
        <dbReference type="SAM" id="Phobius"/>
    </source>
</evidence>
<feature type="transmembrane region" description="Helical" evidence="1">
    <location>
        <begin position="320"/>
        <end position="341"/>
    </location>
</feature>
<keyword evidence="1" id="KW-1133">Transmembrane helix</keyword>
<comment type="caution">
    <text evidence="2">The sequence shown here is derived from an EMBL/GenBank/DDBJ whole genome shotgun (WGS) entry which is preliminary data.</text>
</comment>
<sequence>MTLSARDKVETFNFMQTLPELVDKWFPQSFDFLWEPQVPPGAERIRWTCICGKRLYDDYYGLQPGAAQAIRTKLTRSNTKSPDTTSAATGDETMTGGIAGCSQWAASTNCAAGSATGRGTTGSQELPLHTTIGASPQVQLPTASEDSCFLLFCVQTGQEGKGRMLCQEAVPVSKLVNDRSLFEFLRDMYGEKRKSRSRLTLRAVSEVGNCKMHVDFSRLVANMHGHYSVCSRNVTSPCPCCPDPTKDEYRYIIDKPQEALDMGKNYVLHCFQYPECLGTLQKSIICHVPLKQKTQLRGRPDKPSPGWGFYFEEGWHWKTIWLMISILLLTSLLFPITWWFVTSNIQGAFGLGSYCVMVAALFLNYLAQASF</sequence>
<dbReference type="Proteomes" id="UP000027238">
    <property type="component" value="Unassembled WGS sequence"/>
</dbReference>
<accession>A0A066XC53</accession>